<name>A0A934IMZ6_9HYPH</name>
<evidence type="ECO:0000313" key="14">
    <source>
        <dbReference type="Proteomes" id="UP000609531"/>
    </source>
</evidence>
<sequence>MISVRISGDPLDLAAEAAALGSDDDTGAVATFLGLCRGEAGRLTGLELEHYPGMAEAEITRIAQAAMERWPVQAIHAVHRHGLVGVGEPIVFVAARSAHRDAAFDAVRFVMDFLKTEAPFWKREHLLDGTTGPWVEAKDADDRARERWAAA</sequence>
<dbReference type="GO" id="GO:0030366">
    <property type="term" value="F:molybdopterin synthase activity"/>
    <property type="evidence" value="ECO:0007669"/>
    <property type="project" value="UniProtKB-EC"/>
</dbReference>
<evidence type="ECO:0000256" key="7">
    <source>
        <dbReference type="ARBA" id="ARBA00026066"/>
    </source>
</evidence>
<protein>
    <recommendedName>
        <fullName evidence="4">Molybdopterin synthase catalytic subunit</fullName>
        <ecNumber evidence="3">2.8.1.12</ecNumber>
    </recommendedName>
    <alternativeName>
        <fullName evidence="10">MPT synthase subunit 2</fullName>
    </alternativeName>
    <alternativeName>
        <fullName evidence="8">Molybdenum cofactor biosynthesis protein E</fullName>
    </alternativeName>
    <alternativeName>
        <fullName evidence="9">Molybdopterin-converting factor large subunit</fullName>
    </alternativeName>
    <alternativeName>
        <fullName evidence="11">Molybdopterin-converting factor subunit 2</fullName>
    </alternativeName>
</protein>
<evidence type="ECO:0000256" key="1">
    <source>
        <dbReference type="ARBA" id="ARBA00005046"/>
    </source>
</evidence>
<evidence type="ECO:0000256" key="8">
    <source>
        <dbReference type="ARBA" id="ARBA00029745"/>
    </source>
</evidence>
<evidence type="ECO:0000256" key="10">
    <source>
        <dbReference type="ARBA" id="ARBA00030781"/>
    </source>
</evidence>
<gene>
    <name evidence="13" type="ORF">JCR33_14115</name>
</gene>
<evidence type="ECO:0000256" key="6">
    <source>
        <dbReference type="ARBA" id="ARBA00025448"/>
    </source>
</evidence>
<evidence type="ECO:0000313" key="13">
    <source>
        <dbReference type="EMBL" id="MBJ3776837.1"/>
    </source>
</evidence>
<comment type="subunit">
    <text evidence="7">Heterotetramer of 2 MoaD subunits and 2 MoaE subunits. Also stable as homodimer. The enzyme changes between these two forms during catalysis.</text>
</comment>
<dbReference type="EC" id="2.8.1.12" evidence="3"/>
<evidence type="ECO:0000256" key="5">
    <source>
        <dbReference type="ARBA" id="ARBA00023150"/>
    </source>
</evidence>
<keyword evidence="5" id="KW-0501">Molybdenum cofactor biosynthesis</keyword>
<evidence type="ECO:0000256" key="11">
    <source>
        <dbReference type="ARBA" id="ARBA00032474"/>
    </source>
</evidence>
<comment type="function">
    <text evidence="6">Converts molybdopterin precursor Z into molybdopterin. This requires the incorporation of two sulfur atoms into precursor Z to generate a dithiolene group. The sulfur is provided by MoaD.</text>
</comment>
<comment type="similarity">
    <text evidence="2">Belongs to the MoaE family.</text>
</comment>
<dbReference type="PANTHER" id="PTHR23404">
    <property type="entry name" value="MOLYBDOPTERIN SYNTHASE RELATED"/>
    <property type="match status" value="1"/>
</dbReference>
<organism evidence="13 14">
    <name type="scientific">Acuticoccus mangrovi</name>
    <dbReference type="NCBI Taxonomy" id="2796142"/>
    <lineage>
        <taxon>Bacteria</taxon>
        <taxon>Pseudomonadati</taxon>
        <taxon>Pseudomonadota</taxon>
        <taxon>Alphaproteobacteria</taxon>
        <taxon>Hyphomicrobiales</taxon>
        <taxon>Amorphaceae</taxon>
        <taxon>Acuticoccus</taxon>
    </lineage>
</organism>
<dbReference type="GO" id="GO:0006777">
    <property type="term" value="P:Mo-molybdopterin cofactor biosynthetic process"/>
    <property type="evidence" value="ECO:0007669"/>
    <property type="project" value="UniProtKB-KW"/>
</dbReference>
<evidence type="ECO:0000256" key="4">
    <source>
        <dbReference type="ARBA" id="ARBA00013858"/>
    </source>
</evidence>
<keyword evidence="14" id="KW-1185">Reference proteome</keyword>
<dbReference type="Proteomes" id="UP000609531">
    <property type="component" value="Unassembled WGS sequence"/>
</dbReference>
<proteinExistence type="inferred from homology"/>
<reference evidence="13" key="1">
    <citation type="submission" date="2020-12" db="EMBL/GenBank/DDBJ databases">
        <title>Bacterial taxonomy.</title>
        <authorList>
            <person name="Pan X."/>
        </authorList>
    </citation>
    <scope>NUCLEOTIDE SEQUENCE</scope>
    <source>
        <strain evidence="13">B2012</strain>
    </source>
</reference>
<comment type="catalytic activity">
    <reaction evidence="12">
        <text>2 [molybdopterin-synthase sulfur-carrier protein]-C-terminal-Gly-aminoethanethioate + cyclic pyranopterin phosphate + H2O = molybdopterin + 2 [molybdopterin-synthase sulfur-carrier protein]-C-terminal Gly-Gly + 2 H(+)</text>
        <dbReference type="Rhea" id="RHEA:26333"/>
        <dbReference type="Rhea" id="RHEA-COMP:12202"/>
        <dbReference type="Rhea" id="RHEA-COMP:19907"/>
        <dbReference type="ChEBI" id="CHEBI:15377"/>
        <dbReference type="ChEBI" id="CHEBI:15378"/>
        <dbReference type="ChEBI" id="CHEBI:58698"/>
        <dbReference type="ChEBI" id="CHEBI:59648"/>
        <dbReference type="ChEBI" id="CHEBI:90778"/>
        <dbReference type="ChEBI" id="CHEBI:232372"/>
        <dbReference type="EC" id="2.8.1.12"/>
    </reaction>
</comment>
<dbReference type="Pfam" id="PF02391">
    <property type="entry name" value="MoaE"/>
    <property type="match status" value="1"/>
</dbReference>
<dbReference type="RefSeq" id="WP_198882742.1">
    <property type="nucleotide sequence ID" value="NZ_JAEKJA010000011.1"/>
</dbReference>
<evidence type="ECO:0000256" key="3">
    <source>
        <dbReference type="ARBA" id="ARBA00011950"/>
    </source>
</evidence>
<dbReference type="InterPro" id="IPR003448">
    <property type="entry name" value="Mopterin_biosynth_MoaE"/>
</dbReference>
<accession>A0A934IMZ6</accession>
<dbReference type="EMBL" id="JAEKJA010000011">
    <property type="protein sequence ID" value="MBJ3776837.1"/>
    <property type="molecule type" value="Genomic_DNA"/>
</dbReference>
<comment type="caution">
    <text evidence="13">The sequence shown here is derived from an EMBL/GenBank/DDBJ whole genome shotgun (WGS) entry which is preliminary data.</text>
</comment>
<dbReference type="CDD" id="cd00756">
    <property type="entry name" value="MoaE"/>
    <property type="match status" value="1"/>
</dbReference>
<evidence type="ECO:0000256" key="2">
    <source>
        <dbReference type="ARBA" id="ARBA00005426"/>
    </source>
</evidence>
<dbReference type="SUPFAM" id="SSF54690">
    <property type="entry name" value="Molybdopterin synthase subunit MoaE"/>
    <property type="match status" value="1"/>
</dbReference>
<comment type="pathway">
    <text evidence="1">Cofactor biosynthesis; molybdopterin biosynthesis.</text>
</comment>
<evidence type="ECO:0000256" key="9">
    <source>
        <dbReference type="ARBA" id="ARBA00030407"/>
    </source>
</evidence>
<dbReference type="Gene3D" id="3.90.1170.40">
    <property type="entry name" value="Molybdopterin biosynthesis MoaE subunit"/>
    <property type="match status" value="1"/>
</dbReference>
<dbReference type="AlphaFoldDB" id="A0A934IMZ6"/>
<evidence type="ECO:0000256" key="12">
    <source>
        <dbReference type="ARBA" id="ARBA00049878"/>
    </source>
</evidence>
<dbReference type="InterPro" id="IPR036563">
    <property type="entry name" value="MoaE_sf"/>
</dbReference>